<dbReference type="GO" id="GO:0042138">
    <property type="term" value="P:meiotic DNA double-strand break formation"/>
    <property type="evidence" value="ECO:0007669"/>
    <property type="project" value="InterPro"/>
</dbReference>
<name>A0AAW1XB22_RUBAR</name>
<organism evidence="1 2">
    <name type="scientific">Rubus argutus</name>
    <name type="common">Southern blackberry</name>
    <dbReference type="NCBI Taxonomy" id="59490"/>
    <lineage>
        <taxon>Eukaryota</taxon>
        <taxon>Viridiplantae</taxon>
        <taxon>Streptophyta</taxon>
        <taxon>Embryophyta</taxon>
        <taxon>Tracheophyta</taxon>
        <taxon>Spermatophyta</taxon>
        <taxon>Magnoliopsida</taxon>
        <taxon>eudicotyledons</taxon>
        <taxon>Gunneridae</taxon>
        <taxon>Pentapetalae</taxon>
        <taxon>rosids</taxon>
        <taxon>fabids</taxon>
        <taxon>Rosales</taxon>
        <taxon>Rosaceae</taxon>
        <taxon>Rosoideae</taxon>
        <taxon>Rosoideae incertae sedis</taxon>
        <taxon>Rubus</taxon>
    </lineage>
</organism>
<comment type="caution">
    <text evidence="1">The sequence shown here is derived from an EMBL/GenBank/DDBJ whole genome shotgun (WGS) entry which is preliminary data.</text>
</comment>
<evidence type="ECO:0000313" key="1">
    <source>
        <dbReference type="EMBL" id="KAK9932925.1"/>
    </source>
</evidence>
<dbReference type="AlphaFoldDB" id="A0AAW1XB22"/>
<gene>
    <name evidence="1" type="ORF">M0R45_020144</name>
</gene>
<reference evidence="1 2" key="1">
    <citation type="journal article" date="2023" name="G3 (Bethesda)">
        <title>A chromosome-length genome assembly and annotation of blackberry (Rubus argutus, cv. 'Hillquist').</title>
        <authorList>
            <person name="Bruna T."/>
            <person name="Aryal R."/>
            <person name="Dudchenko O."/>
            <person name="Sargent D.J."/>
            <person name="Mead D."/>
            <person name="Buti M."/>
            <person name="Cavallini A."/>
            <person name="Hytonen T."/>
            <person name="Andres J."/>
            <person name="Pham M."/>
            <person name="Weisz D."/>
            <person name="Mascagni F."/>
            <person name="Usai G."/>
            <person name="Natali L."/>
            <person name="Bassil N."/>
            <person name="Fernandez G.E."/>
            <person name="Lomsadze A."/>
            <person name="Armour M."/>
            <person name="Olukolu B."/>
            <person name="Poorten T."/>
            <person name="Britton C."/>
            <person name="Davik J."/>
            <person name="Ashrafi H."/>
            <person name="Aiden E.L."/>
            <person name="Borodovsky M."/>
            <person name="Worthington M."/>
        </authorList>
    </citation>
    <scope>NUCLEOTIDE SEQUENCE [LARGE SCALE GENOMIC DNA]</scope>
    <source>
        <strain evidence="1">PI 553951</strain>
    </source>
</reference>
<accession>A0AAW1XB22</accession>
<evidence type="ECO:0000313" key="2">
    <source>
        <dbReference type="Proteomes" id="UP001457282"/>
    </source>
</evidence>
<dbReference type="EMBL" id="JBEDUW010000004">
    <property type="protein sequence ID" value="KAK9932925.1"/>
    <property type="molecule type" value="Genomic_DNA"/>
</dbReference>
<proteinExistence type="predicted"/>
<sequence>MEEEIVLGVLETFHGILIQDSDNHVREFAKTLVSSTWFSLSFGCLGLFPTEKMKWRVYLMLSSLVDVLLGTDTGQPIRDATSYLPSDPIDLLFLLGQKDSHNLELSSCQSAILLILYTSSLYDERLADDKLVLASLEQYILVNSTDLQSGATDSFTKMMLVHLYGLYRGLTKVSYEIPSVQKLKEYCFR</sequence>
<protein>
    <submittedName>
        <fullName evidence="1">Uncharacterized protein</fullName>
    </submittedName>
</protein>
<keyword evidence="2" id="KW-1185">Reference proteome</keyword>
<dbReference type="Proteomes" id="UP001457282">
    <property type="component" value="Unassembled WGS sequence"/>
</dbReference>
<dbReference type="PANTHER" id="PTHR36379">
    <property type="entry name" value="PROTEIN PRD1"/>
    <property type="match status" value="1"/>
</dbReference>
<dbReference type="InterPro" id="IPR044968">
    <property type="entry name" value="PRD1"/>
</dbReference>
<dbReference type="PANTHER" id="PTHR36379:SF1">
    <property type="entry name" value="PUTATIVE RECOMBINATION INITIATION DEFECT 1-RELATED"/>
    <property type="match status" value="1"/>
</dbReference>